<dbReference type="Pfam" id="PF02469">
    <property type="entry name" value="Fasciclin"/>
    <property type="match status" value="2"/>
</dbReference>
<dbReference type="SMART" id="SM00554">
    <property type="entry name" value="FAS1"/>
    <property type="match status" value="3"/>
</dbReference>
<feature type="transmembrane region" description="Helical" evidence="1">
    <location>
        <begin position="12"/>
        <end position="29"/>
    </location>
</feature>
<dbReference type="AlphaFoldDB" id="A0AA85BCT5"/>
<accession>A0AA85BCT5</accession>
<evidence type="ECO:0000313" key="3">
    <source>
        <dbReference type="Proteomes" id="UP000050791"/>
    </source>
</evidence>
<dbReference type="WBParaSite" id="SMTH1_42400.1">
    <property type="protein sequence ID" value="SMTH1_42400.1"/>
    <property type="gene ID" value="SMTH1_42400"/>
</dbReference>
<keyword evidence="1" id="KW-1133">Transmembrane helix</keyword>
<dbReference type="PANTHER" id="PTHR10900">
    <property type="entry name" value="PERIOSTIN-RELATED"/>
    <property type="match status" value="1"/>
</dbReference>
<evidence type="ECO:0000259" key="2">
    <source>
        <dbReference type="PROSITE" id="PS50213"/>
    </source>
</evidence>
<keyword evidence="1" id="KW-0472">Membrane</keyword>
<feature type="domain" description="FAS1" evidence="2">
    <location>
        <begin position="508"/>
        <end position="652"/>
    </location>
</feature>
<dbReference type="InterPro" id="IPR036378">
    <property type="entry name" value="FAS1_dom_sf"/>
</dbReference>
<name>A0AA85BCT5_9TREM</name>
<evidence type="ECO:0000313" key="4">
    <source>
        <dbReference type="WBParaSite" id="SMTH1_42400.1"/>
    </source>
</evidence>
<proteinExistence type="predicted"/>
<sequence length="669" mass="76466">MKISTDFMDKMLINYFSLIYFIYLSLLLIETQSINDNNLWQVITSYPNATKFADFIQEMGLQNLLEKPGCFGDDECLTIILPTNDAIDHMANDLAWYSLDDYQKHSFIHGHIIQRGITTGQSSVRVTTREWTKLGQQMNFIDIGFGTGVEYTTLFAKQQFGFSTIADSTSLYFVNNAKIVTPDVMASNGIIQIVNQVLYTPYISSPFMEFLQKQGNLGQVNFSEIKYIKELWYLLLQEPKYAPYPAQHIYSTIFVVNDSGWSSLPIIQLNRLRKNITLLASVLSYHYCPNQLIYREWISVKPNMNIYTGFPNRPQSATSIQLSELNPAQLYKSSGDSIIISSGNTEAKLEDKSFIIQKAIVHIIQKPLAFIFETREEILNRINSNLLSSCQSDTICKNILTSSTDITIFSPNAQAMQNFNKLSTSEKAIYLKYLFLPMKLYQAEMTLNRRIPIEKLEDAIRFKIIDQSTFIEARLPNQGYVASRIINANQVATNGIIHTIDAVLGLPYETVQQYVARIPDFNLYYNTGFVQSMTIGEPYTFLVPTNQAMTSMNNDNEVGRKLLTDKLRKDFVFRRNTFPLDLIIQDLDIRKVYYVSTANYAFTREQLRLDISSKNSDEEGVFTYQGEKIQLLSLNGPYQFTNGFLYSIDKILYTKSDLNATMCTVSACA</sequence>
<dbReference type="InterPro" id="IPR000782">
    <property type="entry name" value="FAS1_domain"/>
</dbReference>
<dbReference type="PANTHER" id="PTHR10900:SF77">
    <property type="entry name" value="FI19380P1"/>
    <property type="match status" value="1"/>
</dbReference>
<feature type="domain" description="FAS1" evidence="2">
    <location>
        <begin position="36"/>
        <end position="198"/>
    </location>
</feature>
<organism evidence="3 4">
    <name type="scientific">Schistosoma mattheei</name>
    <dbReference type="NCBI Taxonomy" id="31246"/>
    <lineage>
        <taxon>Eukaryota</taxon>
        <taxon>Metazoa</taxon>
        <taxon>Spiralia</taxon>
        <taxon>Lophotrochozoa</taxon>
        <taxon>Platyhelminthes</taxon>
        <taxon>Trematoda</taxon>
        <taxon>Digenea</taxon>
        <taxon>Strigeidida</taxon>
        <taxon>Schistosomatoidea</taxon>
        <taxon>Schistosomatidae</taxon>
        <taxon>Schistosoma</taxon>
    </lineage>
</organism>
<dbReference type="Gene3D" id="2.30.180.10">
    <property type="entry name" value="FAS1 domain"/>
    <property type="match status" value="4"/>
</dbReference>
<reference evidence="4" key="1">
    <citation type="submission" date="2023-11" db="UniProtKB">
        <authorList>
            <consortium name="WormBaseParasite"/>
        </authorList>
    </citation>
    <scope>IDENTIFICATION</scope>
</reference>
<keyword evidence="1" id="KW-0812">Transmembrane</keyword>
<dbReference type="Proteomes" id="UP000050791">
    <property type="component" value="Unassembled WGS sequence"/>
</dbReference>
<dbReference type="InterPro" id="IPR050904">
    <property type="entry name" value="Adhesion/Biosynth-related"/>
</dbReference>
<evidence type="ECO:0000256" key="1">
    <source>
        <dbReference type="SAM" id="Phobius"/>
    </source>
</evidence>
<protein>
    <submittedName>
        <fullName evidence="4">FAS1 domain-containing protein</fullName>
    </submittedName>
</protein>
<dbReference type="PROSITE" id="PS50213">
    <property type="entry name" value="FAS1"/>
    <property type="match status" value="3"/>
</dbReference>
<dbReference type="SUPFAM" id="SSF82153">
    <property type="entry name" value="FAS1 domain"/>
    <property type="match status" value="4"/>
</dbReference>
<feature type="domain" description="FAS1" evidence="2">
    <location>
        <begin position="375"/>
        <end position="504"/>
    </location>
</feature>